<dbReference type="Pfam" id="PF00584">
    <property type="entry name" value="SecE"/>
    <property type="match status" value="1"/>
</dbReference>
<keyword evidence="7 9" id="KW-0811">Translocation</keyword>
<protein>
    <recommendedName>
        <fullName evidence="9">Protein translocase subunit SecE</fullName>
    </recommendedName>
</protein>
<dbReference type="EMBL" id="CADCVS010000580">
    <property type="protein sequence ID" value="CAA9537951.1"/>
    <property type="molecule type" value="Genomic_DNA"/>
</dbReference>
<reference evidence="11" key="1">
    <citation type="submission" date="2020-02" db="EMBL/GenBank/DDBJ databases">
        <authorList>
            <person name="Meier V. D."/>
        </authorList>
    </citation>
    <scope>NUCLEOTIDE SEQUENCE</scope>
    <source>
        <strain evidence="11">AVDCRST_MAG30</strain>
    </source>
</reference>
<keyword evidence="5 9" id="KW-0653">Protein transport</keyword>
<dbReference type="InterPro" id="IPR005807">
    <property type="entry name" value="SecE_bac"/>
</dbReference>
<evidence type="ECO:0000313" key="11">
    <source>
        <dbReference type="EMBL" id="CAA9537951.1"/>
    </source>
</evidence>
<dbReference type="NCBIfam" id="TIGR00964">
    <property type="entry name" value="secE_bact"/>
    <property type="match status" value="1"/>
</dbReference>
<evidence type="ECO:0000256" key="6">
    <source>
        <dbReference type="ARBA" id="ARBA00022989"/>
    </source>
</evidence>
<dbReference type="GO" id="GO:0065002">
    <property type="term" value="P:intracellular protein transmembrane transport"/>
    <property type="evidence" value="ECO:0007669"/>
    <property type="project" value="UniProtKB-UniRule"/>
</dbReference>
<dbReference type="PANTHER" id="PTHR33910">
    <property type="entry name" value="PROTEIN TRANSLOCASE SUBUNIT SECE"/>
    <property type="match status" value="1"/>
</dbReference>
<dbReference type="InterPro" id="IPR038379">
    <property type="entry name" value="SecE_sf"/>
</dbReference>
<dbReference type="PANTHER" id="PTHR33910:SF1">
    <property type="entry name" value="PROTEIN TRANSLOCASE SUBUNIT SECE"/>
    <property type="match status" value="1"/>
</dbReference>
<evidence type="ECO:0000256" key="10">
    <source>
        <dbReference type="SAM" id="MobiDB-lite"/>
    </source>
</evidence>
<dbReference type="GO" id="GO:0009306">
    <property type="term" value="P:protein secretion"/>
    <property type="evidence" value="ECO:0007669"/>
    <property type="project" value="UniProtKB-UniRule"/>
</dbReference>
<dbReference type="GO" id="GO:0043952">
    <property type="term" value="P:protein transport by the Sec complex"/>
    <property type="evidence" value="ECO:0007669"/>
    <property type="project" value="UniProtKB-UniRule"/>
</dbReference>
<evidence type="ECO:0000256" key="1">
    <source>
        <dbReference type="ARBA" id="ARBA00004370"/>
    </source>
</evidence>
<evidence type="ECO:0000256" key="4">
    <source>
        <dbReference type="ARBA" id="ARBA00022692"/>
    </source>
</evidence>
<feature type="transmembrane region" description="Helical" evidence="9">
    <location>
        <begin position="146"/>
        <end position="166"/>
    </location>
</feature>
<dbReference type="GO" id="GO:0006605">
    <property type="term" value="P:protein targeting"/>
    <property type="evidence" value="ECO:0007669"/>
    <property type="project" value="UniProtKB-UniRule"/>
</dbReference>
<comment type="subcellular location">
    <subcellularLocation>
        <location evidence="9">Cell membrane</location>
        <topology evidence="9">Single-pass membrane protein</topology>
    </subcellularLocation>
    <subcellularLocation>
        <location evidence="1">Membrane</location>
    </subcellularLocation>
</comment>
<evidence type="ECO:0000256" key="3">
    <source>
        <dbReference type="ARBA" id="ARBA00022475"/>
    </source>
</evidence>
<comment type="subunit">
    <text evidence="9">Component of the Sec protein translocase complex. Heterotrimer consisting of SecY, SecE and SecG subunits. The heterotrimers can form oligomers, although 1 heterotrimer is thought to be able to translocate proteins. Interacts with the ribosome. Interacts with SecDF, and other proteins may be involved. Interacts with SecA.</text>
</comment>
<feature type="region of interest" description="Disordered" evidence="10">
    <location>
        <begin position="1"/>
        <end position="105"/>
    </location>
</feature>
<keyword evidence="8 9" id="KW-0472">Membrane</keyword>
<evidence type="ECO:0000256" key="8">
    <source>
        <dbReference type="ARBA" id="ARBA00023136"/>
    </source>
</evidence>
<evidence type="ECO:0000256" key="2">
    <source>
        <dbReference type="ARBA" id="ARBA00022448"/>
    </source>
</evidence>
<keyword evidence="4 9" id="KW-0812">Transmembrane</keyword>
<name>A0A6J4U120_9ACTN</name>
<gene>
    <name evidence="9" type="primary">secE</name>
    <name evidence="11" type="ORF">AVDCRST_MAG30-4436</name>
</gene>
<keyword evidence="3 9" id="KW-1003">Cell membrane</keyword>
<keyword evidence="2 9" id="KW-0813">Transport</keyword>
<organism evidence="11">
    <name type="scientific">uncultured Solirubrobacteraceae bacterium</name>
    <dbReference type="NCBI Taxonomy" id="1162706"/>
    <lineage>
        <taxon>Bacteria</taxon>
        <taxon>Bacillati</taxon>
        <taxon>Actinomycetota</taxon>
        <taxon>Thermoleophilia</taxon>
        <taxon>Solirubrobacterales</taxon>
        <taxon>Solirubrobacteraceae</taxon>
        <taxon>environmental samples</taxon>
    </lineage>
</organism>
<keyword evidence="6 9" id="KW-1133">Transmembrane helix</keyword>
<dbReference type="GO" id="GO:0005886">
    <property type="term" value="C:plasma membrane"/>
    <property type="evidence" value="ECO:0007669"/>
    <property type="project" value="UniProtKB-SubCell"/>
</dbReference>
<dbReference type="InterPro" id="IPR001901">
    <property type="entry name" value="Translocase_SecE/Sec61-g"/>
</dbReference>
<dbReference type="GO" id="GO:0008320">
    <property type="term" value="F:protein transmembrane transporter activity"/>
    <property type="evidence" value="ECO:0007669"/>
    <property type="project" value="UniProtKB-UniRule"/>
</dbReference>
<sequence length="179" mass="19158">MARDRSKRRRQRPDGNGGAAPQGGDDLSREVGSDDATIDRGGLGDGTPAPDPLKNATPDVDQARLAEAGSGRGESGDVPDDDEAEYLPAPDAVEGDQQPVRRGDLDPAVLEEREAKPAKQRGRVLAFLGHCVDELRRVQWPDRRQVFQATAVVLGFVVVAGGYLGLMDAIWKPLVNAIL</sequence>
<evidence type="ECO:0000256" key="9">
    <source>
        <dbReference type="HAMAP-Rule" id="MF_00422"/>
    </source>
</evidence>
<dbReference type="AlphaFoldDB" id="A0A6J4U120"/>
<comment type="function">
    <text evidence="9">Essential subunit of the Sec protein translocation channel SecYEG. Clamps together the 2 halves of SecY. May contact the channel plug during translocation.</text>
</comment>
<dbReference type="Gene3D" id="1.20.5.1030">
    <property type="entry name" value="Preprotein translocase secy subunit"/>
    <property type="match status" value="1"/>
</dbReference>
<evidence type="ECO:0000256" key="5">
    <source>
        <dbReference type="ARBA" id="ARBA00022927"/>
    </source>
</evidence>
<dbReference type="HAMAP" id="MF_00422">
    <property type="entry name" value="SecE"/>
    <property type="match status" value="1"/>
</dbReference>
<proteinExistence type="inferred from homology"/>
<feature type="compositionally biased region" description="Basic residues" evidence="10">
    <location>
        <begin position="1"/>
        <end position="11"/>
    </location>
</feature>
<accession>A0A6J4U120</accession>
<evidence type="ECO:0000256" key="7">
    <source>
        <dbReference type="ARBA" id="ARBA00023010"/>
    </source>
</evidence>
<comment type="similarity">
    <text evidence="9">Belongs to the SecE/SEC61-gamma family.</text>
</comment>